<gene>
    <name evidence="6" type="ORF">BDK89_0274</name>
</gene>
<dbReference type="OrthoDB" id="9802472at2"/>
<keyword evidence="3" id="KW-0436">Ligase</keyword>
<dbReference type="InterPro" id="IPR012340">
    <property type="entry name" value="NA-bd_OB-fold"/>
</dbReference>
<evidence type="ECO:0000256" key="2">
    <source>
        <dbReference type="ARBA" id="ARBA00012727"/>
    </source>
</evidence>
<evidence type="ECO:0000313" key="7">
    <source>
        <dbReference type="Proteomes" id="UP000294558"/>
    </source>
</evidence>
<dbReference type="EMBL" id="SOAU01000001">
    <property type="protein sequence ID" value="TDT14719.1"/>
    <property type="molecule type" value="Genomic_DNA"/>
</dbReference>
<dbReference type="Proteomes" id="UP000294558">
    <property type="component" value="Unassembled WGS sequence"/>
</dbReference>
<dbReference type="PROSITE" id="PS50160">
    <property type="entry name" value="DNA_LIGASE_A3"/>
    <property type="match status" value="1"/>
</dbReference>
<dbReference type="Pfam" id="PF04679">
    <property type="entry name" value="DNA_ligase_A_C"/>
    <property type="match status" value="1"/>
</dbReference>
<evidence type="ECO:0000256" key="1">
    <source>
        <dbReference type="ARBA" id="ARBA00007572"/>
    </source>
</evidence>
<evidence type="ECO:0000256" key="4">
    <source>
        <dbReference type="ARBA" id="ARBA00034003"/>
    </source>
</evidence>
<dbReference type="CDD" id="cd07971">
    <property type="entry name" value="OBF_DNA_ligase_LigD"/>
    <property type="match status" value="1"/>
</dbReference>
<evidence type="ECO:0000256" key="3">
    <source>
        <dbReference type="ARBA" id="ARBA00022598"/>
    </source>
</evidence>
<dbReference type="SUPFAM" id="SSF50249">
    <property type="entry name" value="Nucleic acid-binding proteins"/>
    <property type="match status" value="1"/>
</dbReference>
<dbReference type="NCBIfam" id="TIGR02779">
    <property type="entry name" value="NHEJ_ligase_lig"/>
    <property type="match status" value="1"/>
</dbReference>
<reference evidence="6 7" key="1">
    <citation type="submission" date="2019-03" db="EMBL/GenBank/DDBJ databases">
        <title>Sequencing the genomes of 1000 actinobacteria strains.</title>
        <authorList>
            <person name="Klenk H.-P."/>
        </authorList>
    </citation>
    <scope>NUCLEOTIDE SEQUENCE [LARGE SCALE GENOMIC DNA]</scope>
    <source>
        <strain evidence="6 7">DSM 18936</strain>
    </source>
</reference>
<accession>A0A4R7HW37</accession>
<dbReference type="InterPro" id="IPR016059">
    <property type="entry name" value="DNA_ligase_ATP-dep_CS"/>
</dbReference>
<comment type="catalytic activity">
    <reaction evidence="4">
        <text>ATP + (deoxyribonucleotide)n-3'-hydroxyl + 5'-phospho-(deoxyribonucleotide)m = (deoxyribonucleotide)n+m + AMP + diphosphate.</text>
        <dbReference type="EC" id="6.5.1.1"/>
    </reaction>
</comment>
<dbReference type="InterPro" id="IPR012309">
    <property type="entry name" value="DNA_ligase_ATP-dep_C"/>
</dbReference>
<dbReference type="Gene3D" id="3.30.470.30">
    <property type="entry name" value="DNA ligase/mRNA capping enzyme"/>
    <property type="match status" value="1"/>
</dbReference>
<dbReference type="CDD" id="cd07906">
    <property type="entry name" value="Adenylation_DNA_ligase_LigD_LigC"/>
    <property type="match status" value="1"/>
</dbReference>
<comment type="similarity">
    <text evidence="1">Belongs to the ATP-dependent DNA ligase family.</text>
</comment>
<dbReference type="PANTHER" id="PTHR45674">
    <property type="entry name" value="DNA LIGASE 1/3 FAMILY MEMBER"/>
    <property type="match status" value="1"/>
</dbReference>
<protein>
    <recommendedName>
        <fullName evidence="2">DNA ligase (ATP)</fullName>
        <ecNumber evidence="2">6.5.1.1</ecNumber>
    </recommendedName>
</protein>
<dbReference type="PROSITE" id="PS00333">
    <property type="entry name" value="DNA_LIGASE_A2"/>
    <property type="match status" value="1"/>
</dbReference>
<dbReference type="Pfam" id="PF01068">
    <property type="entry name" value="DNA_ligase_A_M"/>
    <property type="match status" value="1"/>
</dbReference>
<dbReference type="GO" id="GO:0003910">
    <property type="term" value="F:DNA ligase (ATP) activity"/>
    <property type="evidence" value="ECO:0007669"/>
    <property type="project" value="UniProtKB-EC"/>
</dbReference>
<proteinExistence type="inferred from homology"/>
<dbReference type="Gene3D" id="3.30.1490.70">
    <property type="match status" value="1"/>
</dbReference>
<dbReference type="InterPro" id="IPR014146">
    <property type="entry name" value="LigD_ligase_dom"/>
</dbReference>
<dbReference type="GO" id="GO:0006281">
    <property type="term" value="P:DNA repair"/>
    <property type="evidence" value="ECO:0007669"/>
    <property type="project" value="InterPro"/>
</dbReference>
<organism evidence="6 7">
    <name type="scientific">Ilumatobacter fluminis</name>
    <dbReference type="NCBI Taxonomy" id="467091"/>
    <lineage>
        <taxon>Bacteria</taxon>
        <taxon>Bacillati</taxon>
        <taxon>Actinomycetota</taxon>
        <taxon>Acidimicrobiia</taxon>
        <taxon>Acidimicrobiales</taxon>
        <taxon>Ilumatobacteraceae</taxon>
        <taxon>Ilumatobacter</taxon>
    </lineage>
</organism>
<dbReference type="AlphaFoldDB" id="A0A4R7HW37"/>
<comment type="caution">
    <text evidence="6">The sequence shown here is derived from an EMBL/GenBank/DDBJ whole genome shotgun (WGS) entry which is preliminary data.</text>
</comment>
<sequence>MGLEFPVGPMKATLGRLPADDDAWAYEVKWDGYRTIVHVDGGTVRVQSVSGRDVTDEYGELAGLADAVHADRAVLDGELVVLDDDGMPRFELMQRHAREVVFQAFDVLHLGGHDTIELPYEDRRRLLEQAVEPGANWTVPAHRIGGGQELFDATESQGLEGIMAKRLGSTYQPCKRSPNWRKIKHRRKVDVVIGGFTEGGGNRSSTFGALLVGRWDGDRLVFAGGVGTGFDQTTLAAMTPRLRDLEQTACPFDPLPPVSYRRGAHWIEPVLTATIEITEFTNDGHVRHATFLELT</sequence>
<evidence type="ECO:0000259" key="5">
    <source>
        <dbReference type="PROSITE" id="PS50160"/>
    </source>
</evidence>
<dbReference type="RefSeq" id="WP_133867240.1">
    <property type="nucleotide sequence ID" value="NZ_SOAU01000001.1"/>
</dbReference>
<dbReference type="PANTHER" id="PTHR45674:SF4">
    <property type="entry name" value="DNA LIGASE 1"/>
    <property type="match status" value="1"/>
</dbReference>
<dbReference type="GO" id="GO:0005524">
    <property type="term" value="F:ATP binding"/>
    <property type="evidence" value="ECO:0007669"/>
    <property type="project" value="InterPro"/>
</dbReference>
<dbReference type="Gene3D" id="2.40.50.140">
    <property type="entry name" value="Nucleic acid-binding proteins"/>
    <property type="match status" value="1"/>
</dbReference>
<evidence type="ECO:0000313" key="6">
    <source>
        <dbReference type="EMBL" id="TDT14719.1"/>
    </source>
</evidence>
<dbReference type="InterPro" id="IPR050191">
    <property type="entry name" value="ATP-dep_DNA_ligase"/>
</dbReference>
<feature type="domain" description="ATP-dependent DNA ligase family profile" evidence="5">
    <location>
        <begin position="93"/>
        <end position="216"/>
    </location>
</feature>
<dbReference type="EC" id="6.5.1.1" evidence="2"/>
<name>A0A4R7HW37_9ACTN</name>
<dbReference type="SUPFAM" id="SSF56091">
    <property type="entry name" value="DNA ligase/mRNA capping enzyme, catalytic domain"/>
    <property type="match status" value="1"/>
</dbReference>
<keyword evidence="7" id="KW-1185">Reference proteome</keyword>
<dbReference type="InterPro" id="IPR012310">
    <property type="entry name" value="DNA_ligase_ATP-dep_cent"/>
</dbReference>
<dbReference type="GO" id="GO:0006310">
    <property type="term" value="P:DNA recombination"/>
    <property type="evidence" value="ECO:0007669"/>
    <property type="project" value="InterPro"/>
</dbReference>